<accession>A0ABM1BRA6</accession>
<evidence type="ECO:0000313" key="6">
    <source>
        <dbReference type="RefSeq" id="XP_013787134.1"/>
    </source>
</evidence>
<organism evidence="5 6">
    <name type="scientific">Limulus polyphemus</name>
    <name type="common">Atlantic horseshoe crab</name>
    <dbReference type="NCBI Taxonomy" id="6850"/>
    <lineage>
        <taxon>Eukaryota</taxon>
        <taxon>Metazoa</taxon>
        <taxon>Ecdysozoa</taxon>
        <taxon>Arthropoda</taxon>
        <taxon>Chelicerata</taxon>
        <taxon>Merostomata</taxon>
        <taxon>Xiphosura</taxon>
        <taxon>Limulidae</taxon>
        <taxon>Limulus</taxon>
    </lineage>
</organism>
<feature type="non-terminal residue" evidence="6">
    <location>
        <position position="507"/>
    </location>
</feature>
<feature type="domain" description="Rootletin-like coiled-coil" evidence="4">
    <location>
        <begin position="24"/>
        <end position="157"/>
    </location>
</feature>
<gene>
    <name evidence="6" type="primary">LOC106471093</name>
</gene>
<keyword evidence="1 2" id="KW-0175">Coiled coil</keyword>
<dbReference type="RefSeq" id="XP_013787134.1">
    <property type="nucleotide sequence ID" value="XM_013931680.1"/>
</dbReference>
<dbReference type="Pfam" id="PF15035">
    <property type="entry name" value="Rootletin"/>
    <property type="match status" value="1"/>
</dbReference>
<proteinExistence type="predicted"/>
<keyword evidence="5" id="KW-1185">Reference proteome</keyword>
<feature type="coiled-coil region" evidence="2">
    <location>
        <begin position="322"/>
        <end position="398"/>
    </location>
</feature>
<feature type="coiled-coil region" evidence="2">
    <location>
        <begin position="204"/>
        <end position="231"/>
    </location>
</feature>
<feature type="coiled-coil region" evidence="2">
    <location>
        <begin position="48"/>
        <end position="103"/>
    </location>
</feature>
<reference evidence="6" key="1">
    <citation type="submission" date="2025-08" db="UniProtKB">
        <authorList>
            <consortium name="RefSeq"/>
        </authorList>
    </citation>
    <scope>IDENTIFICATION</scope>
    <source>
        <tissue evidence="6">Muscle</tissue>
    </source>
</reference>
<feature type="compositionally biased region" description="Polar residues" evidence="3">
    <location>
        <begin position="1"/>
        <end position="18"/>
    </location>
</feature>
<sequence length="507" mass="59356">MAEDNQNASDELQHSSPVFQEPRLMYHHPESKVKSEYSMDLETAMIRLEEEKSRCENYSQINTMLRNQLEEATQANRILTEDVQRLTQEWQKTREELDIKETEWRDEEQSFNDYFTKEHHQLLALWRQLLQFRQDFSQMKFLTEKDLSALRAHFGQTSRNMTAACLSVLNFTSVAGESNETSSWQMQKKVQEMVNEKLKYDVEKMGFQERIQELSEQNERQKSLLMEKEKIIASLNKSMESMLVKDIGPGSGDFREDVDSVRTTLWDIAKAVVEDVDQTYSDSLLEQHFLTNALSSVRNALAAQSSSNIESCYISDLTTSIVSAVQSLLAKRRQQIEDLQRNLATSEEQHRTKVKLLDEAEEERQHQKRLIMQLNSQLQVLQEEVQDSLENKEKIKSIISASGSERIWLEKTRRTLNDQIDALNSENDRLHTILRDYQCKVEKLEEEREDLISQDHYYKLEKERSERYIGALENQLSALKEEIVGEKELLSRTKLDTELLQHEKSSL</sequence>
<dbReference type="Proteomes" id="UP000694941">
    <property type="component" value="Unplaced"/>
</dbReference>
<name>A0ABM1BRA6_LIMPO</name>
<evidence type="ECO:0000256" key="2">
    <source>
        <dbReference type="SAM" id="Coils"/>
    </source>
</evidence>
<evidence type="ECO:0000259" key="4">
    <source>
        <dbReference type="Pfam" id="PF15035"/>
    </source>
</evidence>
<feature type="region of interest" description="Disordered" evidence="3">
    <location>
        <begin position="1"/>
        <end position="26"/>
    </location>
</feature>
<feature type="coiled-coil region" evidence="2">
    <location>
        <begin position="427"/>
        <end position="489"/>
    </location>
</feature>
<dbReference type="GeneID" id="106471093"/>
<evidence type="ECO:0000256" key="1">
    <source>
        <dbReference type="ARBA" id="ARBA00023054"/>
    </source>
</evidence>
<dbReference type="PANTHER" id="PTHR23159:SF31">
    <property type="entry name" value="CENTROSOME-ASSOCIATED PROTEIN CEP250 ISOFORM X1"/>
    <property type="match status" value="1"/>
</dbReference>
<evidence type="ECO:0000313" key="5">
    <source>
        <dbReference type="Proteomes" id="UP000694941"/>
    </source>
</evidence>
<dbReference type="PANTHER" id="PTHR23159">
    <property type="entry name" value="CENTROSOMAL PROTEIN 2"/>
    <property type="match status" value="1"/>
</dbReference>
<evidence type="ECO:0000256" key="3">
    <source>
        <dbReference type="SAM" id="MobiDB-lite"/>
    </source>
</evidence>
<protein>
    <submittedName>
        <fullName evidence="6">Rootletin-like</fullName>
    </submittedName>
</protein>
<dbReference type="InterPro" id="IPR055167">
    <property type="entry name" value="Rootletin-like_CC"/>
</dbReference>